<evidence type="ECO:0000313" key="1">
    <source>
        <dbReference type="EMBL" id="JAE30410.1"/>
    </source>
</evidence>
<name>A0A0A9GZJ7_ARUDO</name>
<dbReference type="EMBL" id="GBRH01167486">
    <property type="protein sequence ID" value="JAE30410.1"/>
    <property type="molecule type" value="Transcribed_RNA"/>
</dbReference>
<dbReference type="AlphaFoldDB" id="A0A0A9GZJ7"/>
<proteinExistence type="predicted"/>
<reference evidence="1" key="2">
    <citation type="journal article" date="2015" name="Data Brief">
        <title>Shoot transcriptome of the giant reed, Arundo donax.</title>
        <authorList>
            <person name="Barrero R.A."/>
            <person name="Guerrero F.D."/>
            <person name="Moolhuijzen P."/>
            <person name="Goolsby J.A."/>
            <person name="Tidwell J."/>
            <person name="Bellgard S.E."/>
            <person name="Bellgard M.I."/>
        </authorList>
    </citation>
    <scope>NUCLEOTIDE SEQUENCE</scope>
    <source>
        <tissue evidence="1">Shoot tissue taken approximately 20 cm above the soil surface</tissue>
    </source>
</reference>
<organism evidence="1">
    <name type="scientific">Arundo donax</name>
    <name type="common">Giant reed</name>
    <name type="synonym">Donax arundinaceus</name>
    <dbReference type="NCBI Taxonomy" id="35708"/>
    <lineage>
        <taxon>Eukaryota</taxon>
        <taxon>Viridiplantae</taxon>
        <taxon>Streptophyta</taxon>
        <taxon>Embryophyta</taxon>
        <taxon>Tracheophyta</taxon>
        <taxon>Spermatophyta</taxon>
        <taxon>Magnoliopsida</taxon>
        <taxon>Liliopsida</taxon>
        <taxon>Poales</taxon>
        <taxon>Poaceae</taxon>
        <taxon>PACMAD clade</taxon>
        <taxon>Arundinoideae</taxon>
        <taxon>Arundineae</taxon>
        <taxon>Arundo</taxon>
    </lineage>
</organism>
<accession>A0A0A9GZJ7</accession>
<protein>
    <submittedName>
        <fullName evidence="1">Uncharacterized protein</fullName>
    </submittedName>
</protein>
<sequence>MEIEQGQPRTPGIITFKAAWRFEENHRDYRYTRLLHAELRQCNYLQKLAHSFTKHFLYIFYFSPVT</sequence>
<reference evidence="1" key="1">
    <citation type="submission" date="2014-09" db="EMBL/GenBank/DDBJ databases">
        <authorList>
            <person name="Magalhaes I.L.F."/>
            <person name="Oliveira U."/>
            <person name="Santos F.R."/>
            <person name="Vidigal T.H.D.A."/>
            <person name="Brescovit A.D."/>
            <person name="Santos A.J."/>
        </authorList>
    </citation>
    <scope>NUCLEOTIDE SEQUENCE</scope>
    <source>
        <tissue evidence="1">Shoot tissue taken approximately 20 cm above the soil surface</tissue>
    </source>
</reference>